<accession>A0ABX6KW55</accession>
<feature type="domain" description="Glycosyltransferase 2-like" evidence="1">
    <location>
        <begin position="49"/>
        <end position="174"/>
    </location>
</feature>
<dbReference type="SUPFAM" id="SSF53448">
    <property type="entry name" value="Nucleotide-diphospho-sugar transferases"/>
    <property type="match status" value="1"/>
</dbReference>
<name>A0ABX6KW55_CHRGL</name>
<dbReference type="Gene3D" id="3.90.550.10">
    <property type="entry name" value="Spore Coat Polysaccharide Biosynthesis Protein SpsA, Chain A"/>
    <property type="match status" value="1"/>
</dbReference>
<evidence type="ECO:0000313" key="3">
    <source>
        <dbReference type="Proteomes" id="UP000501570"/>
    </source>
</evidence>
<dbReference type="InterPro" id="IPR001173">
    <property type="entry name" value="Glyco_trans_2-like"/>
</dbReference>
<dbReference type="Pfam" id="PF13692">
    <property type="entry name" value="Glyco_trans_1_4"/>
    <property type="match status" value="1"/>
</dbReference>
<organism evidence="2 3">
    <name type="scientific">Chryseobacterium gallinarum</name>
    <dbReference type="NCBI Taxonomy" id="1324352"/>
    <lineage>
        <taxon>Bacteria</taxon>
        <taxon>Pseudomonadati</taxon>
        <taxon>Bacteroidota</taxon>
        <taxon>Flavobacteriia</taxon>
        <taxon>Flavobacteriales</taxon>
        <taxon>Weeksellaceae</taxon>
        <taxon>Chryseobacterium group</taxon>
        <taxon>Chryseobacterium</taxon>
    </lineage>
</organism>
<dbReference type="Gene3D" id="3.40.50.2000">
    <property type="entry name" value="Glycogen Phosphorylase B"/>
    <property type="match status" value="2"/>
</dbReference>
<gene>
    <name evidence="2" type="ORF">FOB44_16215</name>
</gene>
<dbReference type="EMBL" id="CP050995">
    <property type="protein sequence ID" value="QIY92104.1"/>
    <property type="molecule type" value="Genomic_DNA"/>
</dbReference>
<protein>
    <submittedName>
        <fullName evidence="2">Glycosyltransferase</fullName>
    </submittedName>
</protein>
<keyword evidence="3" id="KW-1185">Reference proteome</keyword>
<dbReference type="Pfam" id="PF00535">
    <property type="entry name" value="Glycos_transf_2"/>
    <property type="match status" value="1"/>
</dbReference>
<evidence type="ECO:0000313" key="2">
    <source>
        <dbReference type="EMBL" id="QIY92104.1"/>
    </source>
</evidence>
<dbReference type="PANTHER" id="PTHR43179">
    <property type="entry name" value="RHAMNOSYLTRANSFERASE WBBL"/>
    <property type="match status" value="1"/>
</dbReference>
<sequence length="688" mass="80657">MGIKRFFKNKIEDRNFINNKRKLKINHFELDFFENYTFSFANESETEVSIIIPVYNQIRYTLNCLYTIEQYDKYVSKEIIIINDNSSDETLEYLNKIPGIIVIDNSENLGFLRNINKGIHAAKGKYVYILNNDVEVQENYLSSLLNVFETKENVGAVGSKMVFADNTLQEAGCLIFKNTEIVNLGRCEAIDTPKYNFLRKVDYCSGCSLLFHRTDIKGNLNLLDEAFLPAYYEETDFCQRLKYEQNLDIYYQPASEIIHFENISYTGKDNSKEILLQKNRETFMQRWNHHFTNERFLDQEGRTNINAFYKKPNILILEEHMPQPDKDSGSRRFLEIVKILQKNNHRVILGIKQFNEEDESYVDFFRGMGVEVCKDYVNTQNKIVRVLDQVKEALHYVDIIWIFRPIGFNFWYGKIKNDISGKKIIYDMVDLHYLRMERENKYIEVTKTRRKEMKFFREREYFGMEKADVVISISDEEKKIVSDQGIKNEKIFTVSNIHKSVKSKNVDYSAREGILFIGGFYHMPNMDAVKFLHEDIMPLVWGKDPSIKVYILGPNFPEEIKEQYNSDKFQILGYQKSVDYWFENSRIFVAPLRYGAGVKGKIGQALEFALPIVTTGIGAEGMDLEDGKTACVSDENPQNFANKILELYNDENLWQILHKNNLLPLARFSVEQQEKNIKNLLSYLGFKN</sequence>
<reference evidence="2 3" key="1">
    <citation type="submission" date="2019-09" db="EMBL/GenBank/DDBJ databases">
        <title>FDA dAtabase for Regulatory Grade micrObial Sequences (FDA-ARGOS): Supporting development and validation of Infectious Disease Dx tests.</title>
        <authorList>
            <person name="Sciortino C."/>
            <person name="Tallon L."/>
            <person name="Sadzewicz L."/>
            <person name="Vavikolanu K."/>
            <person name="Mehta A."/>
            <person name="Aluvathingal J."/>
            <person name="Nadendla S."/>
            <person name="Nandy P."/>
            <person name="Geyer C."/>
            <person name="Yan Y."/>
            <person name="Sichtig H."/>
        </authorList>
    </citation>
    <scope>NUCLEOTIDE SEQUENCE [LARGE SCALE GENOMIC DNA]</scope>
    <source>
        <strain evidence="2 3">FDAARGOS_636</strain>
    </source>
</reference>
<proteinExistence type="predicted"/>
<dbReference type="SUPFAM" id="SSF53756">
    <property type="entry name" value="UDP-Glycosyltransferase/glycogen phosphorylase"/>
    <property type="match status" value="1"/>
</dbReference>
<dbReference type="InterPro" id="IPR029044">
    <property type="entry name" value="Nucleotide-diphossugar_trans"/>
</dbReference>
<dbReference type="CDD" id="cd03801">
    <property type="entry name" value="GT4_PimA-like"/>
    <property type="match status" value="1"/>
</dbReference>
<dbReference type="PANTHER" id="PTHR43179:SF7">
    <property type="entry name" value="RHAMNOSYLTRANSFERASE WBBL"/>
    <property type="match status" value="1"/>
</dbReference>
<dbReference type="Proteomes" id="UP000501570">
    <property type="component" value="Chromosome"/>
</dbReference>
<dbReference type="CDD" id="cd04186">
    <property type="entry name" value="GT_2_like_c"/>
    <property type="match status" value="1"/>
</dbReference>
<dbReference type="RefSeq" id="WP_168239148.1">
    <property type="nucleotide sequence ID" value="NZ_CP050995.1"/>
</dbReference>
<evidence type="ECO:0000259" key="1">
    <source>
        <dbReference type="Pfam" id="PF00535"/>
    </source>
</evidence>